<evidence type="ECO:0000313" key="3">
    <source>
        <dbReference type="Proteomes" id="UP001064632"/>
    </source>
</evidence>
<protein>
    <submittedName>
        <fullName evidence="2">DUF4893 domain-containing protein</fullName>
    </submittedName>
</protein>
<gene>
    <name evidence="2" type="ORF">N4264_23130</name>
</gene>
<dbReference type="InterPro" id="IPR032609">
    <property type="entry name" value="DUF4893"/>
</dbReference>
<proteinExistence type="predicted"/>
<keyword evidence="3" id="KW-1185">Reference proteome</keyword>
<dbReference type="EMBL" id="CP104694">
    <property type="protein sequence ID" value="UXI67598.1"/>
    <property type="molecule type" value="Genomic_DNA"/>
</dbReference>
<feature type="signal peptide" evidence="1">
    <location>
        <begin position="1"/>
        <end position="22"/>
    </location>
</feature>
<dbReference type="RefSeq" id="WP_261694568.1">
    <property type="nucleotide sequence ID" value="NZ_CP104694.1"/>
</dbReference>
<evidence type="ECO:0000313" key="2">
    <source>
        <dbReference type="EMBL" id="UXI67598.1"/>
    </source>
</evidence>
<dbReference type="Pfam" id="PF16233">
    <property type="entry name" value="DUF4893"/>
    <property type="match status" value="1"/>
</dbReference>
<sequence>MRPFHQIVLSLLLPVVMAPALAQSPDAAYPVRDEHRERITHWRIVVDQVNADPGIPRSDGEGKAVVEELLAAKAEKPSRADLLGDWRVRSIQGTRYGIFTYPYFKARIAERDGRLFFEKTSGSQRRSGYLHAPEHGGPEWIFTGGASVNDDPQVSYSLDSGATSAQDSDSVGVLWKVDDQLIMVLDARGDDYEIYQLKRP</sequence>
<dbReference type="Proteomes" id="UP001064632">
    <property type="component" value="Chromosome"/>
</dbReference>
<organism evidence="2 3">
    <name type="scientific">Tahibacter amnicola</name>
    <dbReference type="NCBI Taxonomy" id="2976241"/>
    <lineage>
        <taxon>Bacteria</taxon>
        <taxon>Pseudomonadati</taxon>
        <taxon>Pseudomonadota</taxon>
        <taxon>Gammaproteobacteria</taxon>
        <taxon>Lysobacterales</taxon>
        <taxon>Rhodanobacteraceae</taxon>
        <taxon>Tahibacter</taxon>
    </lineage>
</organism>
<keyword evidence="1" id="KW-0732">Signal</keyword>
<reference evidence="2" key="1">
    <citation type="submission" date="2022-09" db="EMBL/GenBank/DDBJ databases">
        <title>Tahibacter sp. nov., isolated from a fresh water.</title>
        <authorList>
            <person name="Baek J.H."/>
            <person name="Lee J.K."/>
            <person name="Kim J.M."/>
            <person name="Jeon C.O."/>
        </authorList>
    </citation>
    <scope>NUCLEOTIDE SEQUENCE</scope>
    <source>
        <strain evidence="2">W38</strain>
    </source>
</reference>
<accession>A0ABY6BC24</accession>
<feature type="chain" id="PRO_5047351384" evidence="1">
    <location>
        <begin position="23"/>
        <end position="200"/>
    </location>
</feature>
<name>A0ABY6BC24_9GAMM</name>
<evidence type="ECO:0000256" key="1">
    <source>
        <dbReference type="SAM" id="SignalP"/>
    </source>
</evidence>